<evidence type="ECO:0000313" key="2">
    <source>
        <dbReference type="Proteomes" id="UP000030759"/>
    </source>
</evidence>
<organism evidence="1 2">
    <name type="scientific">Cricetulus griseus</name>
    <name type="common">Chinese hamster</name>
    <name type="synonym">Cricetulus barabensis griseus</name>
    <dbReference type="NCBI Taxonomy" id="10029"/>
    <lineage>
        <taxon>Eukaryota</taxon>
        <taxon>Metazoa</taxon>
        <taxon>Chordata</taxon>
        <taxon>Craniata</taxon>
        <taxon>Vertebrata</taxon>
        <taxon>Euteleostomi</taxon>
        <taxon>Mammalia</taxon>
        <taxon>Eutheria</taxon>
        <taxon>Euarchontoglires</taxon>
        <taxon>Glires</taxon>
        <taxon>Rodentia</taxon>
        <taxon>Myomorpha</taxon>
        <taxon>Muroidea</taxon>
        <taxon>Cricetidae</taxon>
        <taxon>Cricetinae</taxon>
        <taxon>Cricetulus</taxon>
    </lineage>
</organism>
<dbReference type="PANTHER" id="PTHR14540:SF2">
    <property type="entry name" value="INTEGRATOR COMPLEX SUBUNIT 15"/>
    <property type="match status" value="1"/>
</dbReference>
<dbReference type="PANTHER" id="PTHR14540">
    <property type="entry name" value="INTEGRATOR COMPLEX SUBUNIT 15"/>
    <property type="match status" value="1"/>
</dbReference>
<reference evidence="2" key="1">
    <citation type="journal article" date="2013" name="Nat. Biotechnol.">
        <title>Chinese hamster genome sequenced from sorted chromosomes.</title>
        <authorList>
            <person name="Brinkrolf K."/>
            <person name="Rupp O."/>
            <person name="Laux H."/>
            <person name="Kollin F."/>
            <person name="Ernst W."/>
            <person name="Linke B."/>
            <person name="Kofler R."/>
            <person name="Romand S."/>
            <person name="Hesse F."/>
            <person name="Budach W.E."/>
            <person name="Galosy S."/>
            <person name="Muller D."/>
            <person name="Noll T."/>
            <person name="Wienberg J."/>
            <person name="Jostock T."/>
            <person name="Leonard M."/>
            <person name="Grillari J."/>
            <person name="Tauch A."/>
            <person name="Goesmann A."/>
            <person name="Helk B."/>
            <person name="Mott J.E."/>
            <person name="Puhler A."/>
            <person name="Borth N."/>
        </authorList>
    </citation>
    <scope>NUCLEOTIDE SEQUENCE [LARGE SCALE GENOMIC DNA]</scope>
    <source>
        <strain evidence="2">17A/GY</strain>
    </source>
</reference>
<protein>
    <submittedName>
        <fullName evidence="1">Uncharacterized protein</fullName>
    </submittedName>
</protein>
<accession>A0A061I5G1</accession>
<evidence type="ECO:0000313" key="1">
    <source>
        <dbReference type="EMBL" id="ERE76354.1"/>
    </source>
</evidence>
<dbReference type="Proteomes" id="UP000030759">
    <property type="component" value="Unassembled WGS sequence"/>
</dbReference>
<sequence>MSDIRHSLLRRDALSAAKEVLYHLDIYFSSQLQSAPLPIVDKGPVELLEEFVFQVPKERGAQPKRLNSLQELQLLEIMCSYFQEQSKDSVRQIIFSSLFSPQGNKADDSRMSLLGKLVSMAVAVCRIPVLECAASWLQRTPVIYCVRLARALVDDYCCLVPGSVQTLKQIFSASPRFCCQFITSVTALYDLSSGFLELTPLIGLIRWCVKAPLAYKRKKPCLSNGHIGHKVTKDSGTGTDRDSNLLYSKLHLSVLQVLMTLQLHLTEKNLYGRLGLILFDHMVPIVEEINRLADELNPLNASQEIELALDRLAQALQVAMASGALLCTRDDLRTLCSRLPHNNLLQLVISGPVQQSPHTALPPGFYPHIHTPPLAYGAVPAHPAAHPALPTHPGHTFISGVTFPFRPIR</sequence>
<dbReference type="AlphaFoldDB" id="A0A061I5G1"/>
<dbReference type="EMBL" id="KE674495">
    <property type="protein sequence ID" value="ERE76354.1"/>
    <property type="molecule type" value="Genomic_DNA"/>
</dbReference>
<dbReference type="Pfam" id="PF14964">
    <property type="entry name" value="INTS15"/>
    <property type="match status" value="2"/>
</dbReference>
<dbReference type="InterPro" id="IPR027844">
    <property type="entry name" value="INTS15"/>
</dbReference>
<proteinExistence type="predicted"/>
<gene>
    <name evidence="1" type="ORF">H671_4g11905</name>
</gene>
<name>A0A061I5G1_CRIGR</name>